<keyword evidence="1" id="KW-0472">Membrane</keyword>
<feature type="transmembrane region" description="Helical" evidence="1">
    <location>
        <begin position="21"/>
        <end position="41"/>
    </location>
</feature>
<accession>A0A6A1UI16</accession>
<evidence type="ECO:0000313" key="3">
    <source>
        <dbReference type="Proteomes" id="UP000516437"/>
    </source>
</evidence>
<reference evidence="2 3" key="1">
    <citation type="journal article" date="2019" name="Plant Biotechnol. J.">
        <title>The red bayberry genome and genetic basis of sex determination.</title>
        <authorList>
            <person name="Jia H.M."/>
            <person name="Jia H.J."/>
            <person name="Cai Q.L."/>
            <person name="Wang Y."/>
            <person name="Zhao H.B."/>
            <person name="Yang W.F."/>
            <person name="Wang G.Y."/>
            <person name="Li Y.H."/>
            <person name="Zhan D.L."/>
            <person name="Shen Y.T."/>
            <person name="Niu Q.F."/>
            <person name="Chang L."/>
            <person name="Qiu J."/>
            <person name="Zhao L."/>
            <person name="Xie H.B."/>
            <person name="Fu W.Y."/>
            <person name="Jin J."/>
            <person name="Li X.W."/>
            <person name="Jiao Y."/>
            <person name="Zhou C.C."/>
            <person name="Tu T."/>
            <person name="Chai C.Y."/>
            <person name="Gao J.L."/>
            <person name="Fan L.J."/>
            <person name="van de Weg E."/>
            <person name="Wang J.Y."/>
            <person name="Gao Z.S."/>
        </authorList>
    </citation>
    <scope>NUCLEOTIDE SEQUENCE [LARGE SCALE GENOMIC DNA]</scope>
    <source>
        <tissue evidence="2">Leaves</tissue>
    </source>
</reference>
<sequence length="90" mass="10291">MTKKSGHIDKNMFCSRETLRNAAKVVIFVFFIYAMTTPDLVGARHLVYTKFTLNNAKNVSFPQERGLQTPPSSNSCTYIPRADHRVPYHN</sequence>
<keyword evidence="3" id="KW-1185">Reference proteome</keyword>
<dbReference type="AlphaFoldDB" id="A0A6A1UI16"/>
<dbReference type="Proteomes" id="UP000516437">
    <property type="component" value="Unassembled WGS sequence"/>
</dbReference>
<proteinExistence type="predicted"/>
<keyword evidence="1" id="KW-1133">Transmembrane helix</keyword>
<gene>
    <name evidence="2" type="ORF">CJ030_MR0G013376</name>
</gene>
<evidence type="ECO:0000256" key="1">
    <source>
        <dbReference type="SAM" id="Phobius"/>
    </source>
</evidence>
<protein>
    <submittedName>
        <fullName evidence="2">Uncharacterized protein</fullName>
    </submittedName>
</protein>
<evidence type="ECO:0000313" key="2">
    <source>
        <dbReference type="EMBL" id="KAB1199803.1"/>
    </source>
</evidence>
<keyword evidence="1" id="KW-0812">Transmembrane</keyword>
<name>A0A6A1UI16_9ROSI</name>
<organism evidence="2 3">
    <name type="scientific">Morella rubra</name>
    <name type="common">Chinese bayberry</name>
    <dbReference type="NCBI Taxonomy" id="262757"/>
    <lineage>
        <taxon>Eukaryota</taxon>
        <taxon>Viridiplantae</taxon>
        <taxon>Streptophyta</taxon>
        <taxon>Embryophyta</taxon>
        <taxon>Tracheophyta</taxon>
        <taxon>Spermatophyta</taxon>
        <taxon>Magnoliopsida</taxon>
        <taxon>eudicotyledons</taxon>
        <taxon>Gunneridae</taxon>
        <taxon>Pentapetalae</taxon>
        <taxon>rosids</taxon>
        <taxon>fabids</taxon>
        <taxon>Fagales</taxon>
        <taxon>Myricaceae</taxon>
        <taxon>Morella</taxon>
    </lineage>
</organism>
<dbReference type="EMBL" id="RXIC02000414">
    <property type="protein sequence ID" value="KAB1199803.1"/>
    <property type="molecule type" value="Genomic_DNA"/>
</dbReference>
<comment type="caution">
    <text evidence="2">The sequence shown here is derived from an EMBL/GenBank/DDBJ whole genome shotgun (WGS) entry which is preliminary data.</text>
</comment>